<evidence type="ECO:0000313" key="2">
    <source>
        <dbReference type="EMBL" id="QHU11389.1"/>
    </source>
</evidence>
<evidence type="ECO:0000256" key="1">
    <source>
        <dbReference type="SAM" id="MobiDB-lite"/>
    </source>
</evidence>
<organism evidence="2">
    <name type="scientific">viral metagenome</name>
    <dbReference type="NCBI Taxonomy" id="1070528"/>
    <lineage>
        <taxon>unclassified sequences</taxon>
        <taxon>metagenomes</taxon>
        <taxon>organismal metagenomes</taxon>
    </lineage>
</organism>
<accession>A0A6C0K114</accession>
<dbReference type="AlphaFoldDB" id="A0A6C0K114"/>
<sequence length="312" mass="33856">MADKNSPNEALRTKKAKLVPAGTSRKKASPKAAAAPKTKKANVYKGYANELDLEELTAADKKIVNSYPVLANALGANAARAKVLETISKGHAKKTGAERIKGILANFEKALGRKLTKEEKEMVPANVASASKNEILHTIRIRPYKALLKRSPTSAEVDAIQKYTSSNERRAAEGNARKELDKAFIKRLKAISVAPGEEPKITAAMVKARTARLKRTKEETDTFDAAVARLKPAAKTELASARSKKTEPAAKDVNALARIRAHGMELTAEEYLLIQYDQDSEEANAIIETLSEAADSIDICAMCEVANLLKHI</sequence>
<protein>
    <submittedName>
        <fullName evidence="2">Uncharacterized protein</fullName>
    </submittedName>
</protein>
<reference evidence="2" key="1">
    <citation type="journal article" date="2020" name="Nature">
        <title>Giant virus diversity and host interactions through global metagenomics.</title>
        <authorList>
            <person name="Schulz F."/>
            <person name="Roux S."/>
            <person name="Paez-Espino D."/>
            <person name="Jungbluth S."/>
            <person name="Walsh D.A."/>
            <person name="Denef V.J."/>
            <person name="McMahon K.D."/>
            <person name="Konstantinidis K.T."/>
            <person name="Eloe-Fadrosh E.A."/>
            <person name="Kyrpides N.C."/>
            <person name="Woyke T."/>
        </authorList>
    </citation>
    <scope>NUCLEOTIDE SEQUENCE</scope>
    <source>
        <strain evidence="2">GVMAG-S-1101165-84</strain>
    </source>
</reference>
<dbReference type="EMBL" id="MN740782">
    <property type="protein sequence ID" value="QHU11389.1"/>
    <property type="molecule type" value="Genomic_DNA"/>
</dbReference>
<proteinExistence type="predicted"/>
<feature type="region of interest" description="Disordered" evidence="1">
    <location>
        <begin position="1"/>
        <end position="39"/>
    </location>
</feature>
<name>A0A6C0K114_9ZZZZ</name>